<protein>
    <submittedName>
        <fullName evidence="1">Uncharacterized protein</fullName>
    </submittedName>
</protein>
<reference evidence="1" key="1">
    <citation type="submission" date="2022-05" db="EMBL/GenBank/DDBJ databases">
        <title>The Musa troglodytarum L. genome provides insights into the mechanism of non-climacteric behaviour and enrichment of carotenoids.</title>
        <authorList>
            <person name="Wang J."/>
        </authorList>
    </citation>
    <scope>NUCLEOTIDE SEQUENCE</scope>
    <source>
        <tissue evidence="1">Leaf</tissue>
    </source>
</reference>
<dbReference type="AlphaFoldDB" id="A0A9E7GS83"/>
<evidence type="ECO:0000313" key="1">
    <source>
        <dbReference type="EMBL" id="URE18133.1"/>
    </source>
</evidence>
<feature type="non-terminal residue" evidence="1">
    <location>
        <position position="1"/>
    </location>
</feature>
<proteinExistence type="predicted"/>
<gene>
    <name evidence="1" type="ORF">MUK42_05453</name>
</gene>
<keyword evidence="2" id="KW-1185">Reference proteome</keyword>
<dbReference type="OrthoDB" id="2143914at2759"/>
<accession>A0A9E7GS83</accession>
<evidence type="ECO:0000313" key="2">
    <source>
        <dbReference type="Proteomes" id="UP001055439"/>
    </source>
</evidence>
<dbReference type="Proteomes" id="UP001055439">
    <property type="component" value="Chromosome 7"/>
</dbReference>
<dbReference type="EMBL" id="CP097509">
    <property type="protein sequence ID" value="URE18133.1"/>
    <property type="molecule type" value="Genomic_DNA"/>
</dbReference>
<organism evidence="1 2">
    <name type="scientific">Musa troglodytarum</name>
    <name type="common">fe'i banana</name>
    <dbReference type="NCBI Taxonomy" id="320322"/>
    <lineage>
        <taxon>Eukaryota</taxon>
        <taxon>Viridiplantae</taxon>
        <taxon>Streptophyta</taxon>
        <taxon>Embryophyta</taxon>
        <taxon>Tracheophyta</taxon>
        <taxon>Spermatophyta</taxon>
        <taxon>Magnoliopsida</taxon>
        <taxon>Liliopsida</taxon>
        <taxon>Zingiberales</taxon>
        <taxon>Musaceae</taxon>
        <taxon>Musa</taxon>
    </lineage>
</organism>
<sequence length="68" mass="7911">FSEPKQSKSKGLKQRWDSRPAACLIPEWHQRNITSCTTRRTTNAHSGHGVIDVKHMEELVLVCQNRRR</sequence>
<name>A0A9E7GS83_9LILI</name>